<accession>A0A9N9PFC2</accession>
<proteinExistence type="predicted"/>
<feature type="non-terminal residue" evidence="1">
    <location>
        <position position="122"/>
    </location>
</feature>
<reference evidence="1" key="1">
    <citation type="submission" date="2021-06" db="EMBL/GenBank/DDBJ databases">
        <authorList>
            <person name="Kallberg Y."/>
            <person name="Tangrot J."/>
            <person name="Rosling A."/>
        </authorList>
    </citation>
    <scope>NUCLEOTIDE SEQUENCE</scope>
    <source>
        <strain evidence="1">FL966</strain>
    </source>
</reference>
<organism evidence="1 2">
    <name type="scientific">Cetraspora pellucida</name>
    <dbReference type="NCBI Taxonomy" id="1433469"/>
    <lineage>
        <taxon>Eukaryota</taxon>
        <taxon>Fungi</taxon>
        <taxon>Fungi incertae sedis</taxon>
        <taxon>Mucoromycota</taxon>
        <taxon>Glomeromycotina</taxon>
        <taxon>Glomeromycetes</taxon>
        <taxon>Diversisporales</taxon>
        <taxon>Gigasporaceae</taxon>
        <taxon>Cetraspora</taxon>
    </lineage>
</organism>
<name>A0A9N9PFC2_9GLOM</name>
<evidence type="ECO:0000313" key="2">
    <source>
        <dbReference type="Proteomes" id="UP000789759"/>
    </source>
</evidence>
<dbReference type="OrthoDB" id="2428624at2759"/>
<keyword evidence="2" id="KW-1185">Reference proteome</keyword>
<protein>
    <submittedName>
        <fullName evidence="1">9344_t:CDS:1</fullName>
    </submittedName>
</protein>
<dbReference type="AlphaFoldDB" id="A0A9N9PFC2"/>
<sequence length="122" mass="14510">RNERSKTYHISVSEYVKWINNLERSGLNYYRHDRQVHGAQKESKKCGCKSSIYVMLPVNSPTVILKHYYKHVNHYPGRLSDLYTLPLSNNIRKFIRQCAFEGLDTFSIQRLLRHRAIELQDQ</sequence>
<comment type="caution">
    <text evidence="1">The sequence shown here is derived from an EMBL/GenBank/DDBJ whole genome shotgun (WGS) entry which is preliminary data.</text>
</comment>
<dbReference type="Proteomes" id="UP000789759">
    <property type="component" value="Unassembled WGS sequence"/>
</dbReference>
<evidence type="ECO:0000313" key="1">
    <source>
        <dbReference type="EMBL" id="CAG8814868.1"/>
    </source>
</evidence>
<feature type="non-terminal residue" evidence="1">
    <location>
        <position position="1"/>
    </location>
</feature>
<dbReference type="EMBL" id="CAJVQA010042483">
    <property type="protein sequence ID" value="CAG8814868.1"/>
    <property type="molecule type" value="Genomic_DNA"/>
</dbReference>
<gene>
    <name evidence="1" type="ORF">CPELLU_LOCUS19066</name>
</gene>